<name>A0ABY7YVM6_9HYPH</name>
<dbReference type="InterPro" id="IPR009045">
    <property type="entry name" value="Zn_M74/Hedgehog-like"/>
</dbReference>
<dbReference type="Proteomes" id="UP001222118">
    <property type="component" value="Chromosome"/>
</dbReference>
<sequence length="208" mass="23686">MRKPQSVKALEAFGRTRLSQSFFMRDFLFSEIAAINGFSNIPDDPDLAIAAGTALCENLLEPLQARFGRISIRSAYRAPDLNHFGNLQKLNCAANHANHAGHIWDRRDEKGNMGACACIIINRAIPYFDETGDWEALAWWVHDSLPYHSMQFFPRYAAFNLTWRERPIQQIYSYIPPRRGWLTRPGMANHPKGHAPAYKALLTAIDRA</sequence>
<evidence type="ECO:0000313" key="1">
    <source>
        <dbReference type="EMBL" id="WDR04989.1"/>
    </source>
</evidence>
<dbReference type="RefSeq" id="WP_282210508.1">
    <property type="nucleotide sequence ID" value="NZ_CP118247.1"/>
</dbReference>
<organism evidence="1 2">
    <name type="scientific">Devosia rhodophyticola</name>
    <dbReference type="NCBI Taxonomy" id="3026423"/>
    <lineage>
        <taxon>Bacteria</taxon>
        <taxon>Pseudomonadati</taxon>
        <taxon>Pseudomonadota</taxon>
        <taxon>Alphaproteobacteria</taxon>
        <taxon>Hyphomicrobiales</taxon>
        <taxon>Devosiaceae</taxon>
        <taxon>Devosia</taxon>
    </lineage>
</organism>
<dbReference type="SUPFAM" id="SSF55166">
    <property type="entry name" value="Hedgehog/DD-peptidase"/>
    <property type="match status" value="1"/>
</dbReference>
<proteinExistence type="predicted"/>
<evidence type="ECO:0000313" key="2">
    <source>
        <dbReference type="Proteomes" id="UP001222118"/>
    </source>
</evidence>
<reference evidence="1 2" key="1">
    <citation type="submission" date="2023-02" db="EMBL/GenBank/DDBJ databases">
        <title>Devosia chondri sp. nov., isolated from the phycosphere of marine algae.</title>
        <authorList>
            <person name="Kim J.M."/>
            <person name="Lee J.K."/>
            <person name="Choi B.J."/>
            <person name="Bayburt H."/>
            <person name="Jeon C.O."/>
        </authorList>
    </citation>
    <scope>NUCLEOTIDE SEQUENCE [LARGE SCALE GENOMIC DNA]</scope>
    <source>
        <strain evidence="1 2">G2-5</strain>
    </source>
</reference>
<accession>A0ABY7YVM6</accession>
<keyword evidence="2" id="KW-1185">Reference proteome</keyword>
<evidence type="ECO:0008006" key="3">
    <source>
        <dbReference type="Google" id="ProtNLM"/>
    </source>
</evidence>
<protein>
    <recommendedName>
        <fullName evidence="3">Peptidase M15</fullName>
    </recommendedName>
</protein>
<gene>
    <name evidence="1" type="ORF">PSQ90_11875</name>
</gene>
<dbReference type="EMBL" id="CP118247">
    <property type="protein sequence ID" value="WDR04989.1"/>
    <property type="molecule type" value="Genomic_DNA"/>
</dbReference>